<dbReference type="EMBL" id="QRBI01000131">
    <property type="protein sequence ID" value="RMC03245.1"/>
    <property type="molecule type" value="Genomic_DNA"/>
</dbReference>
<dbReference type="GO" id="GO:0016032">
    <property type="term" value="P:viral process"/>
    <property type="evidence" value="ECO:0007669"/>
    <property type="project" value="InterPro"/>
</dbReference>
<accession>A0A3M0JR87</accession>
<name>A0A3M0JR87_HIRRU</name>
<dbReference type="Pfam" id="PF00607">
    <property type="entry name" value="Gag_p24"/>
    <property type="match status" value="1"/>
</dbReference>
<organism evidence="1 2">
    <name type="scientific">Hirundo rustica rustica</name>
    <dbReference type="NCBI Taxonomy" id="333673"/>
    <lineage>
        <taxon>Eukaryota</taxon>
        <taxon>Metazoa</taxon>
        <taxon>Chordata</taxon>
        <taxon>Craniata</taxon>
        <taxon>Vertebrata</taxon>
        <taxon>Euteleostomi</taxon>
        <taxon>Archelosauria</taxon>
        <taxon>Archosauria</taxon>
        <taxon>Dinosauria</taxon>
        <taxon>Saurischia</taxon>
        <taxon>Theropoda</taxon>
        <taxon>Coelurosauria</taxon>
        <taxon>Aves</taxon>
        <taxon>Neognathae</taxon>
        <taxon>Neoaves</taxon>
        <taxon>Telluraves</taxon>
        <taxon>Australaves</taxon>
        <taxon>Passeriformes</taxon>
        <taxon>Sylvioidea</taxon>
        <taxon>Hirundinidae</taxon>
        <taxon>Hirundo</taxon>
    </lineage>
</organism>
<dbReference type="Gene3D" id="1.10.375.10">
    <property type="entry name" value="Human Immunodeficiency Virus Type 1 Capsid Protein"/>
    <property type="match status" value="1"/>
</dbReference>
<dbReference type="Proteomes" id="UP000269221">
    <property type="component" value="Unassembled WGS sequence"/>
</dbReference>
<keyword evidence="2" id="KW-1185">Reference proteome</keyword>
<reference evidence="1 2" key="1">
    <citation type="submission" date="2018-07" db="EMBL/GenBank/DDBJ databases">
        <title>A high quality draft genome assembly of the barn swallow (H. rustica rustica).</title>
        <authorList>
            <person name="Formenti G."/>
            <person name="Chiara M."/>
            <person name="Poveda L."/>
            <person name="Francoijs K.-J."/>
            <person name="Bonisoli-Alquati A."/>
            <person name="Canova L."/>
            <person name="Gianfranceschi L."/>
            <person name="Horner D.S."/>
            <person name="Saino N."/>
        </authorList>
    </citation>
    <scope>NUCLEOTIDE SEQUENCE [LARGE SCALE GENOMIC DNA]</scope>
    <source>
        <strain evidence="1">Chelidonia</strain>
        <tissue evidence="1">Blood</tissue>
    </source>
</reference>
<dbReference type="OrthoDB" id="10527007at2759"/>
<evidence type="ECO:0000313" key="2">
    <source>
        <dbReference type="Proteomes" id="UP000269221"/>
    </source>
</evidence>
<dbReference type="InterPro" id="IPR008919">
    <property type="entry name" value="Retrov_capsid_N"/>
</dbReference>
<sequence>MVDCDSAHRPLQGGDELSSLVAATETTVVSGGVEVPPSQASGPVPVESMGQDLADAAASPRGHQAFPVLQGRNYNTHQPLDWNAMRELQDKVGKYGLWSAEVMQVLRSLNADALPPYDIQCLAHVLFWPVEYDIFECK</sequence>
<comment type="caution">
    <text evidence="1">The sequence shown here is derived from an EMBL/GenBank/DDBJ whole genome shotgun (WGS) entry which is preliminary data.</text>
</comment>
<gene>
    <name evidence="1" type="ORF">DUI87_20439</name>
</gene>
<dbReference type="SUPFAM" id="SSF47943">
    <property type="entry name" value="Retrovirus capsid protein, N-terminal core domain"/>
    <property type="match status" value="1"/>
</dbReference>
<evidence type="ECO:0000313" key="1">
    <source>
        <dbReference type="EMBL" id="RMC03245.1"/>
    </source>
</evidence>
<protein>
    <submittedName>
        <fullName evidence="1">Uncharacterized protein</fullName>
    </submittedName>
</protein>
<proteinExistence type="predicted"/>
<dbReference type="AlphaFoldDB" id="A0A3M0JR87"/>